<evidence type="ECO:0000313" key="2">
    <source>
        <dbReference type="Proteomes" id="UP001235303"/>
    </source>
</evidence>
<comment type="caution">
    <text evidence="1">The sequence shown here is derived from an EMBL/GenBank/DDBJ whole genome shotgun (WGS) entry which is preliminary data.</text>
</comment>
<keyword evidence="2" id="KW-1185">Reference proteome</keyword>
<dbReference type="Gene3D" id="3.40.630.30">
    <property type="match status" value="1"/>
</dbReference>
<dbReference type="Proteomes" id="UP001235303">
    <property type="component" value="Unassembled WGS sequence"/>
</dbReference>
<gene>
    <name evidence="1" type="ORF">PMG71_10135</name>
</gene>
<dbReference type="InterPro" id="IPR016181">
    <property type="entry name" value="Acyl_CoA_acyltransferase"/>
</dbReference>
<evidence type="ECO:0000313" key="1">
    <source>
        <dbReference type="EMBL" id="MDJ1169785.1"/>
    </source>
</evidence>
<dbReference type="RefSeq" id="WP_283753543.1">
    <property type="nucleotide sequence ID" value="NZ_JAQOSP010000067.1"/>
</dbReference>
<name>A0ABT7ASA6_9CYAN</name>
<protein>
    <recommendedName>
        <fullName evidence="3">N-acetyltransferase domain-containing protein</fullName>
    </recommendedName>
</protein>
<dbReference type="SUPFAM" id="SSF55729">
    <property type="entry name" value="Acyl-CoA N-acyltransferases (Nat)"/>
    <property type="match status" value="1"/>
</dbReference>
<organism evidence="1 2">
    <name type="scientific">Roseofilum acuticapitatum BLCC-M154</name>
    <dbReference type="NCBI Taxonomy" id="3022444"/>
    <lineage>
        <taxon>Bacteria</taxon>
        <taxon>Bacillati</taxon>
        <taxon>Cyanobacteriota</taxon>
        <taxon>Cyanophyceae</taxon>
        <taxon>Desertifilales</taxon>
        <taxon>Desertifilaceae</taxon>
        <taxon>Roseofilum</taxon>
        <taxon>Roseofilum acuticapitatum</taxon>
    </lineage>
</organism>
<reference evidence="1 2" key="1">
    <citation type="submission" date="2023-01" db="EMBL/GenBank/DDBJ databases">
        <title>Novel diversity within Roseofilum (Cyanobacteria; Desertifilaceae) from marine benthic mats with descriptions of four novel species.</title>
        <authorList>
            <person name="Wang Y."/>
            <person name="Berthold D.E."/>
            <person name="Hu J."/>
            <person name="Lefler F.W."/>
            <person name="Laughinghouse H.D. IV."/>
        </authorList>
    </citation>
    <scope>NUCLEOTIDE SEQUENCE [LARGE SCALE GENOMIC DNA]</scope>
    <source>
        <strain evidence="1 2">BLCC-M154</strain>
    </source>
</reference>
<sequence>MLNSTENTEYTCRYATLEDADQLGLLWSRFAQEREIADPSLSIKPGFDFQAYIVQQLNRPLSYGWVLEKNIENNPLMVGCVFVYFYDEAPPPDLPLEWQSDHELNNPFKSRRVGSVLGMYIEPEDRNPQTIHLLADAAIAKAYEMKVSDLDILVSAEQTGMHAFLSRLGFTKAAVQYTKELAIADPENLPSLHPPHPDLKVAESRGSYAIPLYDPNTHELVKNSDGEPLFLTALCDEDGVVLKTSEGLPIYPNPVRHPHTQEFVFDAQGDLLVCPVVKNDKGQVLEVQGIPQFYPPDYEMANGKLNLRKDDKGNYLFCDVERDRQGNILLSPDGFPVFKPVKLTSR</sequence>
<evidence type="ECO:0008006" key="3">
    <source>
        <dbReference type="Google" id="ProtNLM"/>
    </source>
</evidence>
<accession>A0ABT7ASA6</accession>
<proteinExistence type="predicted"/>
<dbReference type="EMBL" id="JAQOSP010000067">
    <property type="protein sequence ID" value="MDJ1169785.1"/>
    <property type="molecule type" value="Genomic_DNA"/>
</dbReference>